<proteinExistence type="predicted"/>
<name>A0ABR7IYW1_9FLAO</name>
<evidence type="ECO:0000313" key="2">
    <source>
        <dbReference type="Proteomes" id="UP000605990"/>
    </source>
</evidence>
<dbReference type="Proteomes" id="UP000605990">
    <property type="component" value="Unassembled WGS sequence"/>
</dbReference>
<sequence length="224" mass="26398">MNGEKLLQTNEVENFSKYDFSELWLQTDNNLVYGILGDDFQRIQIKLISISKNINNQNEYFVYGKSKVKENICEFVGKITILKIQESKREHFGVDDEFKNSGIKTQGLLTAKYEFFENKLQSHSGYFTGSLETKWFLDKDDKIQYDNINIHSDGYFNNAFVGSWKMYHSIIEKKCHWGDYRVPSVECGFDIGAAEFNIAEKYHKKGWLDSIETKKRETIKNWWE</sequence>
<dbReference type="EMBL" id="JACRUN010000004">
    <property type="protein sequence ID" value="MBC5834950.1"/>
    <property type="molecule type" value="Genomic_DNA"/>
</dbReference>
<accession>A0ABR7IYW1</accession>
<gene>
    <name evidence="1" type="ORF">H8R27_08625</name>
</gene>
<keyword evidence="2" id="KW-1185">Reference proteome</keyword>
<comment type="caution">
    <text evidence="1">The sequence shown here is derived from an EMBL/GenBank/DDBJ whole genome shotgun (WGS) entry which is preliminary data.</text>
</comment>
<reference evidence="1 2" key="1">
    <citation type="submission" date="2020-08" db="EMBL/GenBank/DDBJ databases">
        <title>Description of novel Flavobacterium F-408 isolate.</title>
        <authorList>
            <person name="Saticioglu I.B."/>
            <person name="Duman M."/>
            <person name="Altun S."/>
        </authorList>
    </citation>
    <scope>NUCLEOTIDE SEQUENCE [LARGE SCALE GENOMIC DNA]</scope>
    <source>
        <strain evidence="1 2">F-408</strain>
    </source>
</reference>
<protein>
    <submittedName>
        <fullName evidence="1">Uncharacterized protein</fullName>
    </submittedName>
</protein>
<organism evidence="1 2">
    <name type="scientific">Flavobacterium bernardetii</name>
    <dbReference type="NCBI Taxonomy" id="2813823"/>
    <lineage>
        <taxon>Bacteria</taxon>
        <taxon>Pseudomonadati</taxon>
        <taxon>Bacteroidota</taxon>
        <taxon>Flavobacteriia</taxon>
        <taxon>Flavobacteriales</taxon>
        <taxon>Flavobacteriaceae</taxon>
        <taxon>Flavobacterium</taxon>
    </lineage>
</organism>
<evidence type="ECO:0000313" key="1">
    <source>
        <dbReference type="EMBL" id="MBC5834950.1"/>
    </source>
</evidence>